<name>A0A336MU60_CULSO</name>
<evidence type="ECO:0000259" key="3">
    <source>
        <dbReference type="PROSITE" id="PS50225"/>
    </source>
</evidence>
<feature type="domain" description="SOCS box" evidence="3">
    <location>
        <begin position="281"/>
        <end position="338"/>
    </location>
</feature>
<evidence type="ECO:0000313" key="4">
    <source>
        <dbReference type="EMBL" id="SSX14497.1"/>
    </source>
</evidence>
<reference evidence="4" key="1">
    <citation type="submission" date="2018-04" db="EMBL/GenBank/DDBJ databases">
        <authorList>
            <person name="Go L.Y."/>
            <person name="Mitchell J.A."/>
        </authorList>
    </citation>
    <scope>NUCLEOTIDE SEQUENCE</scope>
    <source>
        <tissue evidence="4">Whole organism</tissue>
    </source>
</reference>
<dbReference type="SMART" id="SM00969">
    <property type="entry name" value="SOCS_box"/>
    <property type="match status" value="1"/>
</dbReference>
<protein>
    <submittedName>
        <fullName evidence="5">CSON007105 protein</fullName>
    </submittedName>
</protein>
<evidence type="ECO:0000256" key="1">
    <source>
        <dbReference type="ARBA" id="ARBA00022786"/>
    </source>
</evidence>
<dbReference type="PANTHER" id="PTHR20966:SF2">
    <property type="entry name" value="ANKYRIN REPEAT AND SOCS BOX PROTEIN 17"/>
    <property type="match status" value="1"/>
</dbReference>
<organism evidence="5">
    <name type="scientific">Culicoides sonorensis</name>
    <name type="common">Biting midge</name>
    <dbReference type="NCBI Taxonomy" id="179676"/>
    <lineage>
        <taxon>Eukaryota</taxon>
        <taxon>Metazoa</taxon>
        <taxon>Ecdysozoa</taxon>
        <taxon>Arthropoda</taxon>
        <taxon>Hexapoda</taxon>
        <taxon>Insecta</taxon>
        <taxon>Pterygota</taxon>
        <taxon>Neoptera</taxon>
        <taxon>Endopterygota</taxon>
        <taxon>Diptera</taxon>
        <taxon>Nematocera</taxon>
        <taxon>Chironomoidea</taxon>
        <taxon>Ceratopogonidae</taxon>
        <taxon>Ceratopogoninae</taxon>
        <taxon>Culicoides</taxon>
        <taxon>Monoculicoides</taxon>
    </lineage>
</organism>
<dbReference type="VEuPathDB" id="VectorBase:CSON007105"/>
<dbReference type="EMBL" id="UFQT01002673">
    <property type="protein sequence ID" value="SSX33902.1"/>
    <property type="molecule type" value="Genomic_DNA"/>
</dbReference>
<dbReference type="InterPro" id="IPR001496">
    <property type="entry name" value="SOCS_box"/>
</dbReference>
<evidence type="ECO:0000313" key="5">
    <source>
        <dbReference type="EMBL" id="SSX33902.1"/>
    </source>
</evidence>
<keyword evidence="2" id="KW-0040">ANK repeat</keyword>
<sequence>MDYIFDIFYEEIFETMERNGLQTRQCRRDVIDRLNSVISGCIRGQNLSADECSRQAVLSAIEYHQRHKEENGNVCLMGKYHNILYVTIRVAWDWGVTDSEVVTSLLKEIYSCELTFERLFLGVIFGTNAPYFISGWRSDFKDQDENTRAMVYFLHHAANTQLEFPVFVEKCNCVKMIKFIDIPIESCGRASPLRVTLQASAPDILLILLRHGASPNPFDDGIPPVIALFDKLIEYQDRRYPYQLDSCLRLLLRTLSFIELPFKPLIYEARKEMFIEKYEVLLEDKLIQPNRVFGVPELKHLSRCKIREELNKNCQLPRGIKQLKIPGKLRRYIDLMEE</sequence>
<dbReference type="PANTHER" id="PTHR20966">
    <property type="entry name" value="ANKYRIN REPEAT AND SOCS BOX PROTEIN 17"/>
    <property type="match status" value="1"/>
</dbReference>
<reference evidence="5" key="2">
    <citation type="submission" date="2018-07" db="EMBL/GenBank/DDBJ databases">
        <authorList>
            <person name="Quirk P.G."/>
            <person name="Krulwich T.A."/>
        </authorList>
    </citation>
    <scope>NUCLEOTIDE SEQUENCE</scope>
</reference>
<proteinExistence type="predicted"/>
<dbReference type="PROSITE" id="PS50225">
    <property type="entry name" value="SOCS"/>
    <property type="match status" value="1"/>
</dbReference>
<dbReference type="AlphaFoldDB" id="A0A336MU60"/>
<dbReference type="OMA" id="THFLSGW"/>
<gene>
    <name evidence="5" type="primary">CSON007105</name>
</gene>
<accession>A0A336MU60</accession>
<dbReference type="Pfam" id="PF07525">
    <property type="entry name" value="SOCS_box"/>
    <property type="match status" value="1"/>
</dbReference>
<evidence type="ECO:0000256" key="2">
    <source>
        <dbReference type="ARBA" id="ARBA00023043"/>
    </source>
</evidence>
<keyword evidence="1" id="KW-0833">Ubl conjugation pathway</keyword>
<dbReference type="EMBL" id="UFQS01002673">
    <property type="protein sequence ID" value="SSX14497.1"/>
    <property type="molecule type" value="Genomic_DNA"/>
</dbReference>
<dbReference type="InterPro" id="IPR039147">
    <property type="entry name" value="ASB17"/>
</dbReference>